<evidence type="ECO:0000313" key="8">
    <source>
        <dbReference type="Proteomes" id="UP001627408"/>
    </source>
</evidence>
<dbReference type="PIRSF" id="PIRSF001123">
    <property type="entry name" value="PepA_GA"/>
    <property type="match status" value="1"/>
</dbReference>
<name>A0ABW8UZB3_9RHOB</name>
<comment type="caution">
    <text evidence="7">The sequence shown here is derived from an EMBL/GenBank/DDBJ whole genome shotgun (WGS) entry which is preliminary data.</text>
</comment>
<dbReference type="PANTHER" id="PTHR32481">
    <property type="entry name" value="AMINOPEPTIDASE"/>
    <property type="match status" value="1"/>
</dbReference>
<dbReference type="InterPro" id="IPR008007">
    <property type="entry name" value="Peptidase_M42"/>
</dbReference>
<dbReference type="SUPFAM" id="SSF53187">
    <property type="entry name" value="Zn-dependent exopeptidases"/>
    <property type="match status" value="1"/>
</dbReference>
<evidence type="ECO:0000256" key="1">
    <source>
        <dbReference type="ARBA" id="ARBA00006272"/>
    </source>
</evidence>
<evidence type="ECO:0000256" key="6">
    <source>
        <dbReference type="PIRNR" id="PIRNR001123"/>
    </source>
</evidence>
<dbReference type="InterPro" id="IPR023367">
    <property type="entry name" value="Peptidase_M42_dom2"/>
</dbReference>
<organism evidence="7 8">
    <name type="scientific">Tateyamaria armeniaca</name>
    <dbReference type="NCBI Taxonomy" id="2518930"/>
    <lineage>
        <taxon>Bacteria</taxon>
        <taxon>Pseudomonadati</taxon>
        <taxon>Pseudomonadota</taxon>
        <taxon>Alphaproteobacteria</taxon>
        <taxon>Rhodobacterales</taxon>
        <taxon>Roseobacteraceae</taxon>
        <taxon>Tateyamaria</taxon>
    </lineage>
</organism>
<keyword evidence="3" id="KW-0645">Protease</keyword>
<evidence type="ECO:0000256" key="2">
    <source>
        <dbReference type="ARBA" id="ARBA00022438"/>
    </source>
</evidence>
<dbReference type="SUPFAM" id="SSF101821">
    <property type="entry name" value="Aminopeptidase/glucanase lid domain"/>
    <property type="match status" value="1"/>
</dbReference>
<reference evidence="7 8" key="1">
    <citation type="submission" date="2024-08" db="EMBL/GenBank/DDBJ databases">
        <title>Tateyamaria sp. nov., isolated from marine algae.</title>
        <authorList>
            <person name="Choi B.J."/>
            <person name="Kim J.M."/>
            <person name="Lee J.K."/>
            <person name="Choi D.G."/>
            <person name="Bayburt H."/>
            <person name="Baek J.H."/>
            <person name="Han D.M."/>
            <person name="Jeon C.O."/>
        </authorList>
    </citation>
    <scope>NUCLEOTIDE SEQUENCE [LARGE SCALE GENOMIC DNA]</scope>
    <source>
        <strain evidence="7 8">KMU-156</strain>
    </source>
</reference>
<dbReference type="RefSeq" id="WP_407593993.1">
    <property type="nucleotide sequence ID" value="NZ_JBHDIY010000002.1"/>
</dbReference>
<dbReference type="Proteomes" id="UP001627408">
    <property type="component" value="Unassembled WGS sequence"/>
</dbReference>
<dbReference type="Pfam" id="PF05343">
    <property type="entry name" value="Peptidase_M42"/>
    <property type="match status" value="1"/>
</dbReference>
<comment type="similarity">
    <text evidence="1 6">Belongs to the peptidase M42 family.</text>
</comment>
<keyword evidence="5" id="KW-0378">Hydrolase</keyword>
<keyword evidence="2" id="KW-0031">Aminopeptidase</keyword>
<keyword evidence="8" id="KW-1185">Reference proteome</keyword>
<sequence>MKERIKTDLIDLMLVPGLSGHEDRIRHAIRDRLDGMGITSQTDRLGNLVATFPGTGPSVMLFTHMDQLGFIVRRIEADGLIRLERLGGVPERALAAQEVLICVGEGHDVPGVIANKSHHATTPAEKYTVTPYADLYVDTGIASATDVEAAGIRIGSPVVYAPRATALADDRIMGTSVDDRAGCAVLLEIARHLKDRTSGPPVHLAFTVLEEFNLRGALPLAQSLQPDIAIQLDLMLATDTPDMDARGDMVLGGGPGMSLYSFHGRGTLNGVIPHPAMVHLFETTAEAQNIPLQRSAQVGVLTDLSYVQLVGNGVASIDLGYPMRYSHSAREVCDLNDLVALAQLLDAGLARIGPDFSLERDDYT</sequence>
<proteinExistence type="inferred from homology"/>
<dbReference type="Gene3D" id="2.40.30.40">
    <property type="entry name" value="Peptidase M42, domain 2"/>
    <property type="match status" value="1"/>
</dbReference>
<dbReference type="Gene3D" id="3.40.630.10">
    <property type="entry name" value="Zn peptidases"/>
    <property type="match status" value="1"/>
</dbReference>
<dbReference type="EMBL" id="JBHDIY010000002">
    <property type="protein sequence ID" value="MFL4472109.1"/>
    <property type="molecule type" value="Genomic_DNA"/>
</dbReference>
<accession>A0ABW8UZB3</accession>
<gene>
    <name evidence="7" type="ORF">ACERZ8_20325</name>
</gene>
<protein>
    <submittedName>
        <fullName evidence="7">M42 family metallopeptidase</fullName>
    </submittedName>
</protein>
<keyword evidence="4" id="KW-0479">Metal-binding</keyword>
<dbReference type="InterPro" id="IPR051464">
    <property type="entry name" value="Peptidase_M42_aminopept"/>
</dbReference>
<evidence type="ECO:0000256" key="5">
    <source>
        <dbReference type="ARBA" id="ARBA00022801"/>
    </source>
</evidence>
<dbReference type="PANTHER" id="PTHR32481:SF0">
    <property type="entry name" value="AMINOPEPTIDASE YPDE-RELATED"/>
    <property type="match status" value="1"/>
</dbReference>
<evidence type="ECO:0000256" key="3">
    <source>
        <dbReference type="ARBA" id="ARBA00022670"/>
    </source>
</evidence>
<evidence type="ECO:0000313" key="7">
    <source>
        <dbReference type="EMBL" id="MFL4472109.1"/>
    </source>
</evidence>
<evidence type="ECO:0000256" key="4">
    <source>
        <dbReference type="ARBA" id="ARBA00022723"/>
    </source>
</evidence>